<gene>
    <name evidence="2" type="ORF">NCTC10660_00477</name>
</gene>
<protein>
    <submittedName>
        <fullName evidence="2">Predicted HKD family nuclease</fullName>
    </submittedName>
</protein>
<accession>A0A378TVL8</accession>
<dbReference type="EMBL" id="UGQW01000002">
    <property type="protein sequence ID" value="STZ67008.1"/>
    <property type="molecule type" value="Genomic_DNA"/>
</dbReference>
<dbReference type="InterPro" id="IPR019065">
    <property type="entry name" value="RE_NgoFVII_N"/>
</dbReference>
<dbReference type="Proteomes" id="UP000254927">
    <property type="component" value="Unassembled WGS sequence"/>
</dbReference>
<dbReference type="AlphaFoldDB" id="A0A378TVL8"/>
<dbReference type="SUPFAM" id="SSF56024">
    <property type="entry name" value="Phospholipase D/nuclease"/>
    <property type="match status" value="1"/>
</dbReference>
<dbReference type="GeneID" id="93351487"/>
<reference evidence="2 3" key="1">
    <citation type="submission" date="2018-06" db="EMBL/GenBank/DDBJ databases">
        <authorList>
            <consortium name="Pathogen Informatics"/>
            <person name="Doyle S."/>
        </authorList>
    </citation>
    <scope>NUCLEOTIDE SEQUENCE [LARGE SCALE GENOMIC DNA]</scope>
    <source>
        <strain evidence="2 3">NCTC10660</strain>
    </source>
</reference>
<evidence type="ECO:0000259" key="1">
    <source>
        <dbReference type="Pfam" id="PF09565"/>
    </source>
</evidence>
<evidence type="ECO:0000313" key="3">
    <source>
        <dbReference type="Proteomes" id="UP000254927"/>
    </source>
</evidence>
<dbReference type="Pfam" id="PF09565">
    <property type="entry name" value="RE_NgoFVII"/>
    <property type="match status" value="1"/>
</dbReference>
<dbReference type="Gene3D" id="3.30.870.10">
    <property type="entry name" value="Endonuclease Chain A"/>
    <property type="match status" value="1"/>
</dbReference>
<proteinExistence type="predicted"/>
<dbReference type="CDD" id="cd09117">
    <property type="entry name" value="PLDc_Bfil_DEXD_like"/>
    <property type="match status" value="1"/>
</dbReference>
<sequence length="402" mass="46649">MDLITSARELSKNFITLIKKYKYMSFATAWASTEHPAFQNLLEYQEKIQHSTIGLHFYQTDPEVLAQLQHNKNARFILQTNGVFHPKLYLFWNTPTDWVLLSGSANFTNGAFNGNNRETMLLIKGESADFFQEISCFLKNDCFDNAVEIGDEQIERYRILYHQRQKPLQTLSNRYLTGNKHSEMGKSILSTNILTYSWDKYFKIIQQDKNQSFKDRLDLLDYVKEFFQNNGNFLSIDSENRKLISGLPNNAKGSQELDYGLFGSTKSNGNFHKEINNGNPKIIQAINLIPLTGEISKSNFLEYDKIFRQAGFNNPIGVATRLLTMKRPDLFFCFNGANKEKICAELDLPKNLNAERYWDEILLRIYDTAWFNSSRPQDTIEQKAWDGRVALIDCIYYEPKKS</sequence>
<organism evidence="2 3">
    <name type="scientific">Neisseria elongata</name>
    <dbReference type="NCBI Taxonomy" id="495"/>
    <lineage>
        <taxon>Bacteria</taxon>
        <taxon>Pseudomonadati</taxon>
        <taxon>Pseudomonadota</taxon>
        <taxon>Betaproteobacteria</taxon>
        <taxon>Neisseriales</taxon>
        <taxon>Neisseriaceae</taxon>
        <taxon>Neisseria</taxon>
    </lineage>
</organism>
<evidence type="ECO:0000313" key="2">
    <source>
        <dbReference type="EMBL" id="STZ67008.1"/>
    </source>
</evidence>
<dbReference type="RefSeq" id="WP_074894295.1">
    <property type="nucleotide sequence ID" value="NZ_CP031252.1"/>
</dbReference>
<name>A0A378TVL8_NEIEL</name>
<feature type="domain" description="Restriction endonuclease type II NgoFVII N-terminal" evidence="1">
    <location>
        <begin position="67"/>
        <end position="149"/>
    </location>
</feature>